<reference evidence="9" key="1">
    <citation type="submission" date="2017-06" db="EMBL/GenBank/DDBJ databases">
        <authorList>
            <person name="Varghese N."/>
            <person name="Submissions S."/>
        </authorList>
    </citation>
    <scope>NUCLEOTIDE SEQUENCE [LARGE SCALE GENOMIC DNA]</scope>
    <source>
        <strain evidence="9">Ca-68</strain>
    </source>
</reference>
<evidence type="ECO:0000256" key="1">
    <source>
        <dbReference type="ARBA" id="ARBA00004651"/>
    </source>
</evidence>
<evidence type="ECO:0000259" key="7">
    <source>
        <dbReference type="Pfam" id="PF00892"/>
    </source>
</evidence>
<evidence type="ECO:0000256" key="6">
    <source>
        <dbReference type="SAM" id="Phobius"/>
    </source>
</evidence>
<feature type="transmembrane region" description="Helical" evidence="6">
    <location>
        <begin position="280"/>
        <end position="298"/>
    </location>
</feature>
<dbReference type="InterPro" id="IPR000620">
    <property type="entry name" value="EamA_dom"/>
</dbReference>
<proteinExistence type="predicted"/>
<comment type="subcellular location">
    <subcellularLocation>
        <location evidence="1">Cell membrane</location>
        <topology evidence="1">Multi-pass membrane protein</topology>
    </subcellularLocation>
</comment>
<organism evidence="8 9">
    <name type="scientific">Methylobacillus rhizosphaerae</name>
    <dbReference type="NCBI Taxonomy" id="551994"/>
    <lineage>
        <taxon>Bacteria</taxon>
        <taxon>Pseudomonadati</taxon>
        <taxon>Pseudomonadota</taxon>
        <taxon>Betaproteobacteria</taxon>
        <taxon>Nitrosomonadales</taxon>
        <taxon>Methylophilaceae</taxon>
        <taxon>Methylobacillus</taxon>
    </lineage>
</organism>
<keyword evidence="3 6" id="KW-0812">Transmembrane</keyword>
<dbReference type="SUPFAM" id="SSF103481">
    <property type="entry name" value="Multidrug resistance efflux transporter EmrE"/>
    <property type="match status" value="2"/>
</dbReference>
<evidence type="ECO:0000313" key="8">
    <source>
        <dbReference type="EMBL" id="SNR84244.1"/>
    </source>
</evidence>
<evidence type="ECO:0000256" key="2">
    <source>
        <dbReference type="ARBA" id="ARBA00022475"/>
    </source>
</evidence>
<evidence type="ECO:0000313" key="9">
    <source>
        <dbReference type="Proteomes" id="UP000198305"/>
    </source>
</evidence>
<dbReference type="InterPro" id="IPR037185">
    <property type="entry name" value="EmrE-like"/>
</dbReference>
<dbReference type="InterPro" id="IPR051258">
    <property type="entry name" value="Diverse_Substrate_Transporter"/>
</dbReference>
<dbReference type="NCBIfam" id="NF008676">
    <property type="entry name" value="PRK11689.1"/>
    <property type="match status" value="1"/>
</dbReference>
<sequence>MAFSSNKHRSLFPTLVGMMATLLWSATIGLFRSIAEIFGPVGGPAMVFTLGSLCAACLVGWPGLRSLPRSYLWGGGLLFVSYEIALALSIGLAHNRLQVLELGMINYLWPGLTVMFAVITRQQRSSWSIWPAMALCFLGIVWVMKGDSPWSAELLWHNLQDNPLAYGLAFCAAFLWAIYSVFTRRYGQGHNPVPLFLLATALLLWCQYGFSSAPALPLNNLNGLLQVGVAGVLMGAAYPCWNHGIQHGNLTVLAIMSYFTPVLSVLLASLWLEITPGTSFIQGVIMVTVGSLLSWWSIRQQLPKR</sequence>
<dbReference type="AlphaFoldDB" id="A0A238ZNG2"/>
<dbReference type="PANTHER" id="PTHR42920">
    <property type="entry name" value="OS03G0707200 PROTEIN-RELATED"/>
    <property type="match status" value="1"/>
</dbReference>
<accession>A0A238ZNG2</accession>
<dbReference type="Pfam" id="PF00892">
    <property type="entry name" value="EamA"/>
    <property type="match status" value="1"/>
</dbReference>
<feature type="transmembrane region" description="Helical" evidence="6">
    <location>
        <begin position="45"/>
        <end position="64"/>
    </location>
</feature>
<feature type="transmembrane region" description="Helical" evidence="6">
    <location>
        <begin position="253"/>
        <end position="274"/>
    </location>
</feature>
<dbReference type="RefSeq" id="WP_245835077.1">
    <property type="nucleotide sequence ID" value="NZ_FZOA01000005.1"/>
</dbReference>
<evidence type="ECO:0000256" key="3">
    <source>
        <dbReference type="ARBA" id="ARBA00022692"/>
    </source>
</evidence>
<evidence type="ECO:0000256" key="5">
    <source>
        <dbReference type="ARBA" id="ARBA00023136"/>
    </source>
</evidence>
<dbReference type="Proteomes" id="UP000198305">
    <property type="component" value="Unassembled WGS sequence"/>
</dbReference>
<feature type="transmembrane region" description="Helical" evidence="6">
    <location>
        <begin position="223"/>
        <end position="241"/>
    </location>
</feature>
<gene>
    <name evidence="8" type="ORF">SAMN05192560_1351</name>
</gene>
<feature type="domain" description="EamA" evidence="7">
    <location>
        <begin position="165"/>
        <end position="294"/>
    </location>
</feature>
<keyword evidence="9" id="KW-1185">Reference proteome</keyword>
<feature type="transmembrane region" description="Helical" evidence="6">
    <location>
        <begin position="194"/>
        <end position="211"/>
    </location>
</feature>
<dbReference type="PANTHER" id="PTHR42920:SF24">
    <property type="entry name" value="AROMATIC AMINO ACID EXPORTER YDDG"/>
    <property type="match status" value="1"/>
</dbReference>
<keyword evidence="4 6" id="KW-1133">Transmembrane helix</keyword>
<evidence type="ECO:0000256" key="4">
    <source>
        <dbReference type="ARBA" id="ARBA00022989"/>
    </source>
</evidence>
<protein>
    <submittedName>
        <fullName evidence="8">Permease of the drug/metabolite transporter (DMT) superfamily</fullName>
    </submittedName>
</protein>
<feature type="transmembrane region" description="Helical" evidence="6">
    <location>
        <begin position="164"/>
        <end position="182"/>
    </location>
</feature>
<feature type="transmembrane region" description="Helical" evidence="6">
    <location>
        <begin position="99"/>
        <end position="120"/>
    </location>
</feature>
<keyword evidence="5 6" id="KW-0472">Membrane</keyword>
<dbReference type="EMBL" id="FZOA01000005">
    <property type="protein sequence ID" value="SNR84244.1"/>
    <property type="molecule type" value="Genomic_DNA"/>
</dbReference>
<name>A0A238ZNG2_9PROT</name>
<dbReference type="GO" id="GO:0005886">
    <property type="term" value="C:plasma membrane"/>
    <property type="evidence" value="ECO:0007669"/>
    <property type="project" value="UniProtKB-SubCell"/>
</dbReference>
<keyword evidence="2" id="KW-1003">Cell membrane</keyword>
<feature type="transmembrane region" description="Helical" evidence="6">
    <location>
        <begin position="71"/>
        <end position="93"/>
    </location>
</feature>
<feature type="transmembrane region" description="Helical" evidence="6">
    <location>
        <begin position="127"/>
        <end position="144"/>
    </location>
</feature>